<dbReference type="Pfam" id="PF03713">
    <property type="entry name" value="DUF305"/>
    <property type="match status" value="1"/>
</dbReference>
<dbReference type="EMBL" id="CAEZTC010000160">
    <property type="protein sequence ID" value="CAB4567054.1"/>
    <property type="molecule type" value="Genomic_DNA"/>
</dbReference>
<proteinExistence type="predicted"/>
<dbReference type="AlphaFoldDB" id="A0A6J6DV29"/>
<sequence>MNEVHADDSPTLPWRHSALNVLLALILAAGLGALAGYFAGNSSSETAHNNVDTGFLQDMRIHHEQAVVMATIYLGAAPNGNSTLRTIARGILLEQQMETGRMVQLLRMFKAAETNESDQVMGWMGTPIPLSRMPGYATDAELEKLYQSRDAQADELFITLMIAHHKGGVHMAEYTVENGKNKEVIAFAELIVESQTSEVGELTRLQAR</sequence>
<keyword evidence="1" id="KW-0812">Transmembrane</keyword>
<keyword evidence="1" id="KW-0472">Membrane</keyword>
<dbReference type="InterPro" id="IPR012347">
    <property type="entry name" value="Ferritin-like"/>
</dbReference>
<feature type="domain" description="DUF305" evidence="2">
    <location>
        <begin position="52"/>
        <end position="204"/>
    </location>
</feature>
<dbReference type="PANTHER" id="PTHR36933">
    <property type="entry name" value="SLL0788 PROTEIN"/>
    <property type="match status" value="1"/>
</dbReference>
<evidence type="ECO:0000313" key="3">
    <source>
        <dbReference type="EMBL" id="CAB4567054.1"/>
    </source>
</evidence>
<evidence type="ECO:0000256" key="1">
    <source>
        <dbReference type="SAM" id="Phobius"/>
    </source>
</evidence>
<evidence type="ECO:0000259" key="2">
    <source>
        <dbReference type="Pfam" id="PF03713"/>
    </source>
</evidence>
<feature type="transmembrane region" description="Helical" evidence="1">
    <location>
        <begin position="18"/>
        <end position="39"/>
    </location>
</feature>
<name>A0A6J6DV29_9ZZZZ</name>
<reference evidence="3" key="1">
    <citation type="submission" date="2020-05" db="EMBL/GenBank/DDBJ databases">
        <authorList>
            <person name="Chiriac C."/>
            <person name="Salcher M."/>
            <person name="Ghai R."/>
            <person name="Kavagutti S V."/>
        </authorList>
    </citation>
    <scope>NUCLEOTIDE SEQUENCE</scope>
</reference>
<dbReference type="Gene3D" id="1.20.1260.10">
    <property type="match status" value="1"/>
</dbReference>
<gene>
    <name evidence="3" type="ORF">UFOPK1572_01159</name>
</gene>
<accession>A0A6J6DV29</accession>
<organism evidence="3">
    <name type="scientific">freshwater metagenome</name>
    <dbReference type="NCBI Taxonomy" id="449393"/>
    <lineage>
        <taxon>unclassified sequences</taxon>
        <taxon>metagenomes</taxon>
        <taxon>ecological metagenomes</taxon>
    </lineage>
</organism>
<protein>
    <submittedName>
        <fullName evidence="3">Unannotated protein</fullName>
    </submittedName>
</protein>
<dbReference type="PANTHER" id="PTHR36933:SF1">
    <property type="entry name" value="SLL0788 PROTEIN"/>
    <property type="match status" value="1"/>
</dbReference>
<dbReference type="InterPro" id="IPR005183">
    <property type="entry name" value="DUF305_CopM-like"/>
</dbReference>
<keyword evidence="1" id="KW-1133">Transmembrane helix</keyword>